<comment type="caution">
    <text evidence="5">The sequence shown here is derived from an EMBL/GenBank/DDBJ whole genome shotgun (WGS) entry which is preliminary data.</text>
</comment>
<dbReference type="OrthoDB" id="5241191at2"/>
<keyword evidence="2" id="KW-1133">Transmembrane helix</keyword>
<evidence type="ECO:0000256" key="1">
    <source>
        <dbReference type="SAM" id="MobiDB-lite"/>
    </source>
</evidence>
<evidence type="ECO:0000313" key="6">
    <source>
        <dbReference type="Proteomes" id="UP000036334"/>
    </source>
</evidence>
<evidence type="ECO:0000259" key="3">
    <source>
        <dbReference type="Pfam" id="PF02470"/>
    </source>
</evidence>
<dbReference type="Pfam" id="PF11887">
    <property type="entry name" value="Mce4_CUP1"/>
    <property type="match status" value="1"/>
</dbReference>
<dbReference type="Pfam" id="PF02470">
    <property type="entry name" value="MlaD"/>
    <property type="match status" value="1"/>
</dbReference>
<dbReference type="Proteomes" id="UP000036334">
    <property type="component" value="Unassembled WGS sequence"/>
</dbReference>
<evidence type="ECO:0000259" key="4">
    <source>
        <dbReference type="Pfam" id="PF11887"/>
    </source>
</evidence>
<name>A0A0I9Y9S7_9MYCO</name>
<dbReference type="PATRIC" id="fig|29311.18.peg.3822"/>
<feature type="compositionally biased region" description="Pro residues" evidence="1">
    <location>
        <begin position="372"/>
        <end position="381"/>
    </location>
</feature>
<feature type="region of interest" description="Disordered" evidence="1">
    <location>
        <begin position="350"/>
        <end position="532"/>
    </location>
</feature>
<gene>
    <name evidence="5" type="ORF">ABH38_11410</name>
</gene>
<dbReference type="STRING" id="1202450.B586_01495"/>
<dbReference type="PANTHER" id="PTHR33371:SF18">
    <property type="entry name" value="MCE-FAMILY PROTEIN MCE3C"/>
    <property type="match status" value="1"/>
</dbReference>
<feature type="compositionally biased region" description="Low complexity" evidence="1">
    <location>
        <begin position="411"/>
        <end position="426"/>
    </location>
</feature>
<accession>A0A0I9Y9S7</accession>
<sequence length="532" mass="55554">MRTLEPPNRLRIGLMGILLVLLLIGVGQSFTSVPILFARPSYYGQFTDTGGLNKGDKVRIAGMDVGKVEALKIDGDHVVIKFSIGTNSIGTESRLGIRTDTILGKKILEIEARGNQPLRPGDSLPLGQSTTPYQIYDAFFDVTKAASGWNIDTVKQSLKVLSETIDQTYPHLSAALDGVAKFSDTIGKRDEEIKHLLAQANQVASVLGDRSAQVDRLLVNAKTLIAAFNERGRAIDALLGNVAAFSAQVQGLINDNPNLNHVLEQLHQLSDILVQRKDDLTNDLIQVGAFLPSLNEAIGSGPFFKVVLHNLAPYQILQPWVDAAFKKRGIDPENFWRSAGLPEFKFPDPNGTRFPNGAPPPAPPVLEGTPEHPGPAVPPGSPCSYTPANPGGNITIGEDGLPRPWNPLPCAGATTGPYGGPAFPAPIDVQTSSPNPDGLPPTPGIPIAGRPGDPAPNVPGTPVPLPPNAPPGARTEPLAPAGPGNLGPGPSTFAPGLPPGPPAPPGPGAQLPAPFINPEGTGGSGVTGGSQN</sequence>
<dbReference type="InterPro" id="IPR052336">
    <property type="entry name" value="MlaD_Phospholipid_Transporter"/>
</dbReference>
<evidence type="ECO:0000313" key="5">
    <source>
        <dbReference type="EMBL" id="KLO36582.1"/>
    </source>
</evidence>
<proteinExistence type="predicted"/>
<evidence type="ECO:0000256" key="2">
    <source>
        <dbReference type="SAM" id="Phobius"/>
    </source>
</evidence>
<feature type="compositionally biased region" description="Gly residues" evidence="1">
    <location>
        <begin position="520"/>
        <end position="532"/>
    </location>
</feature>
<reference evidence="5 6" key="1">
    <citation type="submission" date="2015-05" db="EMBL/GenBank/DDBJ databases">
        <title>Genome sequence of Mycobacterium haemophilum.</title>
        <authorList>
            <person name="Greninger A.L."/>
            <person name="Cunningham G."/>
            <person name="Miller S."/>
        </authorList>
    </citation>
    <scope>NUCLEOTIDE SEQUENCE [LARGE SCALE GENOMIC DNA]</scope>
    <source>
        <strain evidence="6">UC1</strain>
    </source>
</reference>
<dbReference type="RefSeq" id="WP_047314477.1">
    <property type="nucleotide sequence ID" value="NZ_LDPQ01000006.1"/>
</dbReference>
<keyword evidence="2" id="KW-0472">Membrane</keyword>
<dbReference type="AlphaFoldDB" id="A0A0I9Y9S7"/>
<feature type="transmembrane region" description="Helical" evidence="2">
    <location>
        <begin position="12"/>
        <end position="37"/>
    </location>
</feature>
<dbReference type="PRINTS" id="PR01782">
    <property type="entry name" value="MCEVIRFACTOR"/>
</dbReference>
<feature type="domain" description="Mce/MlaD" evidence="3">
    <location>
        <begin position="41"/>
        <end position="112"/>
    </location>
</feature>
<dbReference type="NCBIfam" id="TIGR00996">
    <property type="entry name" value="Mtu_fam_mce"/>
    <property type="match status" value="1"/>
</dbReference>
<dbReference type="GO" id="GO:0005576">
    <property type="term" value="C:extracellular region"/>
    <property type="evidence" value="ECO:0007669"/>
    <property type="project" value="TreeGrafter"/>
</dbReference>
<organism evidence="5 6">
    <name type="scientific">Mycobacterium haemophilum</name>
    <dbReference type="NCBI Taxonomy" id="29311"/>
    <lineage>
        <taxon>Bacteria</taxon>
        <taxon>Bacillati</taxon>
        <taxon>Actinomycetota</taxon>
        <taxon>Actinomycetes</taxon>
        <taxon>Mycobacteriales</taxon>
        <taxon>Mycobacteriaceae</taxon>
        <taxon>Mycobacterium</taxon>
    </lineage>
</organism>
<dbReference type="InterPro" id="IPR003399">
    <property type="entry name" value="Mce/MlaD"/>
</dbReference>
<dbReference type="EMBL" id="LDPR01000008">
    <property type="protein sequence ID" value="KLO36582.1"/>
    <property type="molecule type" value="Genomic_DNA"/>
</dbReference>
<feature type="compositionally biased region" description="Pro residues" evidence="1">
    <location>
        <begin position="453"/>
        <end position="470"/>
    </location>
</feature>
<feature type="domain" description="Mammalian cell entry C-terminal" evidence="4">
    <location>
        <begin position="116"/>
        <end position="301"/>
    </location>
</feature>
<keyword evidence="2" id="KW-0812">Transmembrane</keyword>
<keyword evidence="6" id="KW-1185">Reference proteome</keyword>
<protein>
    <submittedName>
        <fullName evidence="5">Mammalian cell entry protein</fullName>
    </submittedName>
</protein>
<feature type="compositionally biased region" description="Pro residues" evidence="1">
    <location>
        <begin position="496"/>
        <end position="507"/>
    </location>
</feature>
<dbReference type="InterPro" id="IPR005693">
    <property type="entry name" value="Mce"/>
</dbReference>
<dbReference type="InterPro" id="IPR024516">
    <property type="entry name" value="Mce_C"/>
</dbReference>
<dbReference type="PANTHER" id="PTHR33371">
    <property type="entry name" value="INTERMEMBRANE PHOSPHOLIPID TRANSPORT SYSTEM BINDING PROTEIN MLAD-RELATED"/>
    <property type="match status" value="1"/>
</dbReference>